<keyword evidence="1" id="KW-0479">Metal-binding</keyword>
<dbReference type="Proteomes" id="UP000238479">
    <property type="component" value="Chromosome 5"/>
</dbReference>
<gene>
    <name evidence="7" type="ORF">RchiOBHm_Chr5g0049571</name>
</gene>
<feature type="region of interest" description="Disordered" evidence="5">
    <location>
        <begin position="204"/>
        <end position="243"/>
    </location>
</feature>
<evidence type="ECO:0000256" key="1">
    <source>
        <dbReference type="ARBA" id="ARBA00022723"/>
    </source>
</evidence>
<evidence type="ECO:0000256" key="2">
    <source>
        <dbReference type="ARBA" id="ARBA00022771"/>
    </source>
</evidence>
<dbReference type="OMA" id="NAWILAD"/>
<evidence type="ECO:0000313" key="8">
    <source>
        <dbReference type="Proteomes" id="UP000238479"/>
    </source>
</evidence>
<dbReference type="AlphaFoldDB" id="A0A2P6QEZ4"/>
<feature type="compositionally biased region" description="Basic and acidic residues" evidence="5">
    <location>
        <begin position="224"/>
        <end position="236"/>
    </location>
</feature>
<organism evidence="7 8">
    <name type="scientific">Rosa chinensis</name>
    <name type="common">China rose</name>
    <dbReference type="NCBI Taxonomy" id="74649"/>
    <lineage>
        <taxon>Eukaryota</taxon>
        <taxon>Viridiplantae</taxon>
        <taxon>Streptophyta</taxon>
        <taxon>Embryophyta</taxon>
        <taxon>Tracheophyta</taxon>
        <taxon>Spermatophyta</taxon>
        <taxon>Magnoliopsida</taxon>
        <taxon>eudicotyledons</taxon>
        <taxon>Gunneridae</taxon>
        <taxon>Pentapetalae</taxon>
        <taxon>rosids</taxon>
        <taxon>fabids</taxon>
        <taxon>Rosales</taxon>
        <taxon>Rosaceae</taxon>
        <taxon>Rosoideae</taxon>
        <taxon>Rosoideae incertae sedis</taxon>
        <taxon>Rosa</taxon>
    </lineage>
</organism>
<keyword evidence="2 4" id="KW-0863">Zinc-finger</keyword>
<dbReference type="Pfam" id="PF04434">
    <property type="entry name" value="SWIM"/>
    <property type="match status" value="1"/>
</dbReference>
<comment type="caution">
    <text evidence="7">The sequence shown here is derived from an EMBL/GenBank/DDBJ whole genome shotgun (WGS) entry which is preliminary data.</text>
</comment>
<dbReference type="STRING" id="74649.A0A2P6QEZ4"/>
<dbReference type="EMBL" id="PDCK01000043">
    <property type="protein sequence ID" value="PRQ32721.1"/>
    <property type="molecule type" value="Genomic_DNA"/>
</dbReference>
<dbReference type="GO" id="GO:0008270">
    <property type="term" value="F:zinc ion binding"/>
    <property type="evidence" value="ECO:0007669"/>
    <property type="project" value="UniProtKB-KW"/>
</dbReference>
<reference evidence="7 8" key="1">
    <citation type="journal article" date="2018" name="Nat. Genet.">
        <title>The Rosa genome provides new insights in the design of modern roses.</title>
        <authorList>
            <person name="Bendahmane M."/>
        </authorList>
    </citation>
    <scope>NUCLEOTIDE SEQUENCE [LARGE SCALE GENOMIC DNA]</scope>
    <source>
        <strain evidence="8">cv. Old Blush</strain>
    </source>
</reference>
<evidence type="ECO:0000256" key="4">
    <source>
        <dbReference type="PROSITE-ProRule" id="PRU00325"/>
    </source>
</evidence>
<keyword evidence="3" id="KW-0862">Zinc</keyword>
<dbReference type="PROSITE" id="PS50966">
    <property type="entry name" value="ZF_SWIM"/>
    <property type="match status" value="1"/>
</dbReference>
<keyword evidence="8" id="KW-1185">Reference proteome</keyword>
<name>A0A2P6QEZ4_ROSCH</name>
<dbReference type="PANTHER" id="PTHR31973:SF187">
    <property type="entry name" value="MUTATOR TRANSPOSASE MUDRA PROTEIN"/>
    <property type="match status" value="1"/>
</dbReference>
<feature type="domain" description="SWIM-type" evidence="6">
    <location>
        <begin position="134"/>
        <end position="166"/>
    </location>
</feature>
<evidence type="ECO:0000256" key="3">
    <source>
        <dbReference type="ARBA" id="ARBA00022833"/>
    </source>
</evidence>
<evidence type="ECO:0000313" key="7">
    <source>
        <dbReference type="EMBL" id="PRQ32721.1"/>
    </source>
</evidence>
<sequence>MAYFWKEMVLMKQLDPKAYDWLNDPRRPTKQWSRSHFGTTLKCDVLLNNLCESFNAFIWPSRAKPVISCFEDIRIKMMKRIAMRKEKISKVVDTICPKPREILEKNKVKVATDCIPYGSGSPQIEVESIGGSRYIVDLSRRTCACRRWDLTGIPCKHAIAAINFMRHKPEDYVDACYLTSTYMATYSNTVKPVNGMDLWKQSDEPTILPPQYNRQPGRPRTKRVKDASEKETDSPKLGRFKNL</sequence>
<dbReference type="Gramene" id="PRQ32721">
    <property type="protein sequence ID" value="PRQ32721"/>
    <property type="gene ID" value="RchiOBHm_Chr5g0049571"/>
</dbReference>
<evidence type="ECO:0000256" key="5">
    <source>
        <dbReference type="SAM" id="MobiDB-lite"/>
    </source>
</evidence>
<evidence type="ECO:0000259" key="6">
    <source>
        <dbReference type="PROSITE" id="PS50966"/>
    </source>
</evidence>
<accession>A0A2P6QEZ4</accession>
<dbReference type="InterPro" id="IPR006564">
    <property type="entry name" value="Znf_PMZ"/>
</dbReference>
<dbReference type="InterPro" id="IPR007527">
    <property type="entry name" value="Znf_SWIM"/>
</dbReference>
<dbReference type="PANTHER" id="PTHR31973">
    <property type="entry name" value="POLYPROTEIN, PUTATIVE-RELATED"/>
    <property type="match status" value="1"/>
</dbReference>
<proteinExistence type="predicted"/>
<dbReference type="SMART" id="SM00575">
    <property type="entry name" value="ZnF_PMZ"/>
    <property type="match status" value="1"/>
</dbReference>
<protein>
    <submittedName>
        <fullName evidence="7">Putative Zinc finger, SWIM-type</fullName>
    </submittedName>
</protein>